<evidence type="ECO:0000259" key="3">
    <source>
        <dbReference type="PROSITE" id="PS50011"/>
    </source>
</evidence>
<evidence type="ECO:0000256" key="1">
    <source>
        <dbReference type="ARBA" id="ARBA00023170"/>
    </source>
</evidence>
<dbReference type="PROSITE" id="PS00109">
    <property type="entry name" value="PROTEIN_KINASE_TYR"/>
    <property type="match status" value="1"/>
</dbReference>
<dbReference type="InterPro" id="IPR011009">
    <property type="entry name" value="Kinase-like_dom_sf"/>
</dbReference>
<dbReference type="PANTHER" id="PTHR44329">
    <property type="entry name" value="SERINE/THREONINE-PROTEIN KINASE TNNI3K-RELATED"/>
    <property type="match status" value="1"/>
</dbReference>
<dbReference type="Proteomes" id="UP001055712">
    <property type="component" value="Unassembled WGS sequence"/>
</dbReference>
<dbReference type="InterPro" id="IPR008266">
    <property type="entry name" value="Tyr_kinase_AS"/>
</dbReference>
<organism evidence="4 5">
    <name type="scientific">Chlorella vulgaris</name>
    <name type="common">Green alga</name>
    <dbReference type="NCBI Taxonomy" id="3077"/>
    <lineage>
        <taxon>Eukaryota</taxon>
        <taxon>Viridiplantae</taxon>
        <taxon>Chlorophyta</taxon>
        <taxon>core chlorophytes</taxon>
        <taxon>Trebouxiophyceae</taxon>
        <taxon>Chlorellales</taxon>
        <taxon>Chlorellaceae</taxon>
        <taxon>Chlorella clade</taxon>
        <taxon>Chlorella</taxon>
    </lineage>
</organism>
<dbReference type="PANTHER" id="PTHR44329:SF214">
    <property type="entry name" value="PROTEIN KINASE DOMAIN-CONTAINING PROTEIN"/>
    <property type="match status" value="1"/>
</dbReference>
<dbReference type="EMBL" id="SIDB01000005">
    <property type="protein sequence ID" value="KAI3432748.1"/>
    <property type="molecule type" value="Genomic_DNA"/>
</dbReference>
<dbReference type="SUPFAM" id="SSF55781">
    <property type="entry name" value="GAF domain-like"/>
    <property type="match status" value="1"/>
</dbReference>
<evidence type="ECO:0000256" key="2">
    <source>
        <dbReference type="SAM" id="MobiDB-lite"/>
    </source>
</evidence>
<dbReference type="Pfam" id="PF01590">
    <property type="entry name" value="GAF"/>
    <property type="match status" value="1"/>
</dbReference>
<reference evidence="4" key="1">
    <citation type="journal article" date="2019" name="Plant J.">
        <title>Chlorella vulgaris genome assembly and annotation reveals the molecular basis for metabolic acclimation to high light conditions.</title>
        <authorList>
            <person name="Cecchin M."/>
            <person name="Marcolungo L."/>
            <person name="Rossato M."/>
            <person name="Girolomoni L."/>
            <person name="Cosentino E."/>
            <person name="Cuine S."/>
            <person name="Li-Beisson Y."/>
            <person name="Delledonne M."/>
            <person name="Ballottari M."/>
        </authorList>
    </citation>
    <scope>NUCLEOTIDE SEQUENCE</scope>
    <source>
        <strain evidence="4">211/11P</strain>
    </source>
</reference>
<feature type="domain" description="Protein kinase" evidence="3">
    <location>
        <begin position="449"/>
        <end position="735"/>
    </location>
</feature>
<keyword evidence="5" id="KW-1185">Reference proteome</keyword>
<dbReference type="AlphaFoldDB" id="A0A9D4TRL1"/>
<evidence type="ECO:0000313" key="4">
    <source>
        <dbReference type="EMBL" id="KAI3432748.1"/>
    </source>
</evidence>
<dbReference type="Gene3D" id="3.30.450.40">
    <property type="match status" value="1"/>
</dbReference>
<protein>
    <recommendedName>
        <fullName evidence="3">Protein kinase domain-containing protein</fullName>
    </recommendedName>
</protein>
<dbReference type="InterPro" id="IPR051681">
    <property type="entry name" value="Ser/Thr_Kinases-Pseudokinases"/>
</dbReference>
<dbReference type="SUPFAM" id="SSF56112">
    <property type="entry name" value="Protein kinase-like (PK-like)"/>
    <property type="match status" value="1"/>
</dbReference>
<dbReference type="Gene3D" id="3.30.200.20">
    <property type="entry name" value="Phosphorylase Kinase, domain 1"/>
    <property type="match status" value="1"/>
</dbReference>
<dbReference type="Pfam" id="PF07714">
    <property type="entry name" value="PK_Tyr_Ser-Thr"/>
    <property type="match status" value="1"/>
</dbReference>
<feature type="compositionally biased region" description="Low complexity" evidence="2">
    <location>
        <begin position="35"/>
        <end position="48"/>
    </location>
</feature>
<dbReference type="Gene3D" id="1.10.510.10">
    <property type="entry name" value="Transferase(Phosphotransferase) domain 1"/>
    <property type="match status" value="1"/>
</dbReference>
<dbReference type="GO" id="GO:0004674">
    <property type="term" value="F:protein serine/threonine kinase activity"/>
    <property type="evidence" value="ECO:0007669"/>
    <property type="project" value="TreeGrafter"/>
</dbReference>
<dbReference type="InterPro" id="IPR003018">
    <property type="entry name" value="GAF"/>
</dbReference>
<keyword evidence="1" id="KW-0675">Receptor</keyword>
<dbReference type="PROSITE" id="PS50011">
    <property type="entry name" value="PROTEIN_KINASE_DOM"/>
    <property type="match status" value="1"/>
</dbReference>
<dbReference type="InterPro" id="IPR029016">
    <property type="entry name" value="GAF-like_dom_sf"/>
</dbReference>
<name>A0A9D4TRL1_CHLVU</name>
<evidence type="ECO:0000313" key="5">
    <source>
        <dbReference type="Proteomes" id="UP001055712"/>
    </source>
</evidence>
<dbReference type="InterPro" id="IPR001245">
    <property type="entry name" value="Ser-Thr/Tyr_kinase_cat_dom"/>
</dbReference>
<proteinExistence type="predicted"/>
<gene>
    <name evidence="4" type="ORF">D9Q98_004289</name>
</gene>
<dbReference type="GO" id="GO:0005524">
    <property type="term" value="F:ATP binding"/>
    <property type="evidence" value="ECO:0007669"/>
    <property type="project" value="InterPro"/>
</dbReference>
<comment type="caution">
    <text evidence="4">The sequence shown here is derived from an EMBL/GenBank/DDBJ whole genome shotgun (WGS) entry which is preliminary data.</text>
</comment>
<reference evidence="4" key="2">
    <citation type="submission" date="2020-11" db="EMBL/GenBank/DDBJ databases">
        <authorList>
            <person name="Cecchin M."/>
            <person name="Marcolungo L."/>
            <person name="Rossato M."/>
            <person name="Girolomoni L."/>
            <person name="Cosentino E."/>
            <person name="Cuine S."/>
            <person name="Li-Beisson Y."/>
            <person name="Delledonne M."/>
            <person name="Ballottari M."/>
        </authorList>
    </citation>
    <scope>NUCLEOTIDE SEQUENCE</scope>
    <source>
        <strain evidence="4">211/11P</strain>
        <tissue evidence="4">Whole cell</tissue>
    </source>
</reference>
<sequence>MGCGQSKPALNDAGSRDAPQRKQAVTSAKPPAPAPLVAAQDAAAVPLARLSPTSPLDGVDGQEDGMYKPDTETDRLQALLDCKCLDTPDERRFDNITTLLKDMFQVPMALVSLIDGERLWFKSVAGTDCRQGNRLHSFCDASLRAPNPTMMVVPDTLQDARFQGSQFVAGAPYVRFYSGAPLVSSDGHVLGSLGIMDVKPRSFPAGALNIICNFAELVVREMERDAAAAQRRMGGPAPAEAAALDAAKKSTVRALSCFDEAVMLCNTSLDRWPLLYVNEQWCGTTGKPEPSCLSSGLWELFPSASPEARAAAGRAIAARRGFRLAVEGASSAGGRLVLELRPATRDHLSLAAPRIAIPNFVEGLEPDAQEALEGMYFAVAQREAAPTTPAPTNGSRPASVAGAATPERLATPIGSADHTAQWVDSSLSASSRGSSSTFGLERPDELDGLVLGPMLGRGAVGKVYRGSWPRFAAGVAVKIMDIPPDNDGQQRTGPMVEALLSKKLHHPNIVQTLDFAVQPAEQQLWIVQQYCDRGTLGDALDRGWLRKSRAPGAGPNMRSVLATAQEIATAMQYLHAQGVLHGDLTPGNVLLAGSANEQDGGTAVGRLEGDTRGWAALVGDFGLSRQLDATAAIKTTTFGTVTHMPLELIQQQHLSKAVDVFAFGVLLWEMYSGKRAWAGKSAVQILYRRTAGGERLSVPASWPAGYRALVEACLLDDHEKRPSFEEVVATLSGLLAEAA</sequence>
<dbReference type="InterPro" id="IPR000719">
    <property type="entry name" value="Prot_kinase_dom"/>
</dbReference>
<dbReference type="OrthoDB" id="4062651at2759"/>
<feature type="region of interest" description="Disordered" evidence="2">
    <location>
        <begin position="1"/>
        <end position="69"/>
    </location>
</feature>
<accession>A0A9D4TRL1</accession>